<feature type="domain" description="DUF7732" evidence="4">
    <location>
        <begin position="236"/>
        <end position="304"/>
    </location>
</feature>
<evidence type="ECO:0000256" key="1">
    <source>
        <dbReference type="SAM" id="MobiDB-lite"/>
    </source>
</evidence>
<feature type="domain" description="DUF7732" evidence="4">
    <location>
        <begin position="150"/>
        <end position="212"/>
    </location>
</feature>
<dbReference type="STRING" id="2656787.A0A370TEV0"/>
<keyword evidence="6" id="KW-1185">Reference proteome</keyword>
<feature type="region of interest" description="Disordered" evidence="1">
    <location>
        <begin position="65"/>
        <end position="144"/>
    </location>
</feature>
<feature type="compositionally biased region" description="Gly residues" evidence="1">
    <location>
        <begin position="101"/>
        <end position="112"/>
    </location>
</feature>
<dbReference type="GeneID" id="43601504"/>
<dbReference type="InterPro" id="IPR056634">
    <property type="entry name" value="DUF7732"/>
</dbReference>
<dbReference type="EMBL" id="NPIC01000009">
    <property type="protein sequence ID" value="RDL33216.1"/>
    <property type="molecule type" value="Genomic_DNA"/>
</dbReference>
<comment type="caution">
    <text evidence="5">The sequence shown here is derived from an EMBL/GenBank/DDBJ whole genome shotgun (WGS) entry which is preliminary data.</text>
</comment>
<feature type="transmembrane region" description="Helical" evidence="2">
    <location>
        <begin position="325"/>
        <end position="344"/>
    </location>
</feature>
<dbReference type="Proteomes" id="UP000254866">
    <property type="component" value="Unassembled WGS sequence"/>
</dbReference>
<organism evidence="5 6">
    <name type="scientific">Venustampulla echinocandica</name>
    <dbReference type="NCBI Taxonomy" id="2656787"/>
    <lineage>
        <taxon>Eukaryota</taxon>
        <taxon>Fungi</taxon>
        <taxon>Dikarya</taxon>
        <taxon>Ascomycota</taxon>
        <taxon>Pezizomycotina</taxon>
        <taxon>Leotiomycetes</taxon>
        <taxon>Helotiales</taxon>
        <taxon>Pleuroascaceae</taxon>
        <taxon>Venustampulla</taxon>
    </lineage>
</organism>
<accession>A0A370TEV0</accession>
<dbReference type="OrthoDB" id="5425547at2759"/>
<feature type="chain" id="PRO_5016621751" description="DUF7732 domain-containing protein" evidence="3">
    <location>
        <begin position="24"/>
        <end position="345"/>
    </location>
</feature>
<sequence>MRITFPSALAALLLLATTTPVLSHPEPVTTEVQLSSREAYPVEAHDARSPVEGFFADIKELWKRRGGGGSGGRGGSSSGSSSSGSSSSSSSSSGTGSSGSSRGGTGGTGSTGSTGSSSSANRGSSSPSSNIGGSTKTGSGVRPNYGGGRYYGGGATAPYAAGGRSPLGLAPVFLGVGLLAVLPGLWLYGAYSYPYHHPYSFHNRTARANATTTTSSSAIPTATNAARSVLLNARQDTGVQQQKPVTCLCAAYAVCGCDDNDDTTFLDALIGDGDYNKLNHTLVTVADINGTSTIILNGTLPNGTTAADGQDDGQDNDTSSATRNIINLSGYWAMIALVGCMVFFV</sequence>
<evidence type="ECO:0000256" key="2">
    <source>
        <dbReference type="SAM" id="Phobius"/>
    </source>
</evidence>
<evidence type="ECO:0000313" key="5">
    <source>
        <dbReference type="EMBL" id="RDL33216.1"/>
    </source>
</evidence>
<feature type="transmembrane region" description="Helical" evidence="2">
    <location>
        <begin position="167"/>
        <end position="188"/>
    </location>
</feature>
<keyword evidence="2" id="KW-0812">Transmembrane</keyword>
<feature type="signal peptide" evidence="3">
    <location>
        <begin position="1"/>
        <end position="23"/>
    </location>
</feature>
<dbReference type="RefSeq" id="XP_031866709.1">
    <property type="nucleotide sequence ID" value="XM_032017278.1"/>
</dbReference>
<feature type="compositionally biased region" description="Gly residues" evidence="1">
    <location>
        <begin position="67"/>
        <end position="77"/>
    </location>
</feature>
<reference evidence="5 6" key="1">
    <citation type="journal article" date="2018" name="IMA Fungus">
        <title>IMA Genome-F 9: Draft genome sequence of Annulohypoxylon stygium, Aspergillus mulundensis, Berkeleyomyces basicola (syn. Thielaviopsis basicola), Ceratocystis smalleyi, two Cercospora beticola strains, Coleophoma cylindrospora, Fusarium fracticaudum, Phialophora cf. hyalina, and Morchella septimelata.</title>
        <authorList>
            <person name="Wingfield B.D."/>
            <person name="Bills G.F."/>
            <person name="Dong Y."/>
            <person name="Huang W."/>
            <person name="Nel W.J."/>
            <person name="Swalarsk-Parry B.S."/>
            <person name="Vaghefi N."/>
            <person name="Wilken P.M."/>
            <person name="An Z."/>
            <person name="de Beer Z.W."/>
            <person name="De Vos L."/>
            <person name="Chen L."/>
            <person name="Duong T.A."/>
            <person name="Gao Y."/>
            <person name="Hammerbacher A."/>
            <person name="Kikkert J.R."/>
            <person name="Li Y."/>
            <person name="Li H."/>
            <person name="Li K."/>
            <person name="Li Q."/>
            <person name="Liu X."/>
            <person name="Ma X."/>
            <person name="Naidoo K."/>
            <person name="Pethybridge S.J."/>
            <person name="Sun J."/>
            <person name="Steenkamp E.T."/>
            <person name="van der Nest M.A."/>
            <person name="van Wyk S."/>
            <person name="Wingfield M.J."/>
            <person name="Xiong C."/>
            <person name="Yue Q."/>
            <person name="Zhang X."/>
        </authorList>
    </citation>
    <scope>NUCLEOTIDE SEQUENCE [LARGE SCALE GENOMIC DNA]</scope>
    <source>
        <strain evidence="5 6">BP 5553</strain>
    </source>
</reference>
<dbReference type="Pfam" id="PF24866">
    <property type="entry name" value="DUF7732"/>
    <property type="match status" value="2"/>
</dbReference>
<gene>
    <name evidence="5" type="ORF">BP5553_08655</name>
</gene>
<name>A0A370TEV0_9HELO</name>
<dbReference type="AlphaFoldDB" id="A0A370TEV0"/>
<proteinExistence type="predicted"/>
<dbReference type="PANTHER" id="PTHR42091:SF1">
    <property type="entry name" value="CONSERVED GLYCINE-RICH PROTEIN (AFU_ORTHOLOGUE AFUA_7G02440)"/>
    <property type="match status" value="1"/>
</dbReference>
<dbReference type="PANTHER" id="PTHR42091">
    <property type="entry name" value="CONSERVED GLYCINE-RICH PROTEIN (AFU_ORTHOLOGUE AFUA_7G02440)"/>
    <property type="match status" value="1"/>
</dbReference>
<feature type="compositionally biased region" description="Low complexity" evidence="1">
    <location>
        <begin position="113"/>
        <end position="134"/>
    </location>
</feature>
<protein>
    <recommendedName>
        <fullName evidence="4">DUF7732 domain-containing protein</fullName>
    </recommendedName>
</protein>
<keyword evidence="3" id="KW-0732">Signal</keyword>
<feature type="compositionally biased region" description="Low complexity" evidence="1">
    <location>
        <begin position="78"/>
        <end position="100"/>
    </location>
</feature>
<keyword evidence="2" id="KW-0472">Membrane</keyword>
<evidence type="ECO:0000256" key="3">
    <source>
        <dbReference type="SAM" id="SignalP"/>
    </source>
</evidence>
<evidence type="ECO:0000313" key="6">
    <source>
        <dbReference type="Proteomes" id="UP000254866"/>
    </source>
</evidence>
<evidence type="ECO:0000259" key="4">
    <source>
        <dbReference type="Pfam" id="PF24866"/>
    </source>
</evidence>
<keyword evidence="2" id="KW-1133">Transmembrane helix</keyword>